<dbReference type="HAMAP" id="MF_01629">
    <property type="entry name" value="PdxH"/>
    <property type="match status" value="1"/>
</dbReference>
<evidence type="ECO:0000256" key="1">
    <source>
        <dbReference type="ARBA" id="ARBA00007301"/>
    </source>
</evidence>
<evidence type="ECO:0000313" key="10">
    <source>
        <dbReference type="EMBL" id="CAA9359640.1"/>
    </source>
</evidence>
<comment type="similarity">
    <text evidence="1 5">Belongs to the pyridoxamine 5'-phosphate oxidase family.</text>
</comment>
<evidence type="ECO:0000256" key="2">
    <source>
        <dbReference type="ARBA" id="ARBA00022630"/>
    </source>
</evidence>
<evidence type="ECO:0000259" key="9">
    <source>
        <dbReference type="Pfam" id="PF10590"/>
    </source>
</evidence>
<comment type="cofactor">
    <cofactor evidence="5 7">
        <name>FMN</name>
        <dbReference type="ChEBI" id="CHEBI:58210"/>
    </cofactor>
    <text evidence="5 7">Binds 1 FMN per subunit.</text>
</comment>
<comment type="pathway">
    <text evidence="5">Cofactor metabolism; pyridoxal 5'-phosphate salvage; pyridoxal 5'-phosphate from pyridoxine 5'-phosphate: step 1/1.</text>
</comment>
<comment type="function">
    <text evidence="5">Catalyzes the oxidation of either pyridoxine 5'-phosphate (PNP) or pyridoxamine 5'-phosphate (PMP) into pyridoxal 5'-phosphate (PLP).</text>
</comment>
<reference evidence="10" key="1">
    <citation type="submission" date="2020-02" db="EMBL/GenBank/DDBJ databases">
        <authorList>
            <person name="Meier V. D."/>
        </authorList>
    </citation>
    <scope>NUCLEOTIDE SEQUENCE</scope>
    <source>
        <strain evidence="10">AVDCRST_MAG34</strain>
    </source>
</reference>
<dbReference type="InterPro" id="IPR011576">
    <property type="entry name" value="Pyridox_Oxase_N"/>
</dbReference>
<feature type="binding site" evidence="5 6">
    <location>
        <position position="161"/>
    </location>
    <ligand>
        <name>substrate</name>
    </ligand>
</feature>
<dbReference type="PIRSF" id="PIRSF000190">
    <property type="entry name" value="Pyd_amn-ph_oxd"/>
    <property type="match status" value="1"/>
</dbReference>
<evidence type="ECO:0000256" key="4">
    <source>
        <dbReference type="ARBA" id="ARBA00023002"/>
    </source>
</evidence>
<dbReference type="PROSITE" id="PS01064">
    <property type="entry name" value="PYRIDOX_OXIDASE"/>
    <property type="match status" value="1"/>
</dbReference>
<evidence type="ECO:0000256" key="3">
    <source>
        <dbReference type="ARBA" id="ARBA00022643"/>
    </source>
</evidence>
<dbReference type="PANTHER" id="PTHR10851:SF0">
    <property type="entry name" value="PYRIDOXINE-5'-PHOSPHATE OXIDASE"/>
    <property type="match status" value="1"/>
</dbReference>
<gene>
    <name evidence="5" type="primary">pdxH</name>
    <name evidence="10" type="ORF">AVDCRST_MAG34-2359</name>
</gene>
<evidence type="ECO:0000256" key="5">
    <source>
        <dbReference type="HAMAP-Rule" id="MF_01629"/>
    </source>
</evidence>
<evidence type="ECO:0000259" key="8">
    <source>
        <dbReference type="Pfam" id="PF01243"/>
    </source>
</evidence>
<keyword evidence="4 5" id="KW-0560">Oxidoreductase</keyword>
<feature type="binding site" evidence="5 7">
    <location>
        <position position="225"/>
    </location>
    <ligand>
        <name>FMN</name>
        <dbReference type="ChEBI" id="CHEBI:58210"/>
    </ligand>
</feature>
<dbReference type="InterPro" id="IPR019576">
    <property type="entry name" value="Pyridoxamine_oxidase_dimer_C"/>
</dbReference>
<feature type="binding site" evidence="5 7">
    <location>
        <begin position="106"/>
        <end position="107"/>
    </location>
    <ligand>
        <name>FMN</name>
        <dbReference type="ChEBI" id="CHEBI:58210"/>
    </ligand>
</feature>
<feature type="binding site" evidence="5 7">
    <location>
        <begin position="91"/>
        <end position="96"/>
    </location>
    <ligand>
        <name>FMN</name>
        <dbReference type="ChEBI" id="CHEBI:58210"/>
    </ligand>
</feature>
<feature type="binding site" evidence="5 7">
    <location>
        <begin position="170"/>
        <end position="171"/>
    </location>
    <ligand>
        <name>FMN</name>
        <dbReference type="ChEBI" id="CHEBI:58210"/>
    </ligand>
</feature>
<feature type="binding site" evidence="5 7">
    <location>
        <position position="112"/>
    </location>
    <ligand>
        <name>FMN</name>
        <dbReference type="ChEBI" id="CHEBI:58210"/>
    </ligand>
</feature>
<dbReference type="PANTHER" id="PTHR10851">
    <property type="entry name" value="PYRIDOXINE-5-PHOSPHATE OXIDASE"/>
    <property type="match status" value="1"/>
</dbReference>
<feature type="binding site" evidence="5 7">
    <location>
        <position position="113"/>
    </location>
    <ligand>
        <name>FMN</name>
        <dbReference type="ChEBI" id="CHEBI:58210"/>
    </ligand>
</feature>
<dbReference type="EC" id="1.4.3.5" evidence="5"/>
<feature type="binding site" evidence="5 6">
    <location>
        <position position="157"/>
    </location>
    <ligand>
        <name>substrate</name>
    </ligand>
</feature>
<dbReference type="SUPFAM" id="SSF50475">
    <property type="entry name" value="FMN-binding split barrel"/>
    <property type="match status" value="1"/>
</dbReference>
<dbReference type="EMBL" id="CADCUI010000063">
    <property type="protein sequence ID" value="CAA9359640.1"/>
    <property type="molecule type" value="Genomic_DNA"/>
</dbReference>
<proteinExistence type="inferred from homology"/>
<dbReference type="GO" id="GO:0010181">
    <property type="term" value="F:FMN binding"/>
    <property type="evidence" value="ECO:0007669"/>
    <property type="project" value="UniProtKB-UniRule"/>
</dbReference>
<feature type="binding site" evidence="5 6">
    <location>
        <position position="96"/>
    </location>
    <ligand>
        <name>substrate</name>
    </ligand>
</feature>
<name>A0A6J4MJK3_9ACTN</name>
<comment type="catalytic activity">
    <reaction evidence="5">
        <text>pyridoxamine 5'-phosphate + O2 + H2O = pyridoxal 5'-phosphate + H2O2 + NH4(+)</text>
        <dbReference type="Rhea" id="RHEA:15817"/>
        <dbReference type="ChEBI" id="CHEBI:15377"/>
        <dbReference type="ChEBI" id="CHEBI:15379"/>
        <dbReference type="ChEBI" id="CHEBI:16240"/>
        <dbReference type="ChEBI" id="CHEBI:28938"/>
        <dbReference type="ChEBI" id="CHEBI:58451"/>
        <dbReference type="ChEBI" id="CHEBI:597326"/>
        <dbReference type="EC" id="1.4.3.5"/>
    </reaction>
</comment>
<feature type="domain" description="Pyridoxine 5'-phosphate oxidase dimerisation C-terminal" evidence="9">
    <location>
        <begin position="202"/>
        <end position="246"/>
    </location>
</feature>
<dbReference type="AlphaFoldDB" id="A0A6J4MJK3"/>
<dbReference type="InterPro" id="IPR012349">
    <property type="entry name" value="Split_barrel_FMN-bd"/>
</dbReference>
<dbReference type="InterPro" id="IPR000659">
    <property type="entry name" value="Pyridox_Oxase"/>
</dbReference>
<feature type="binding site" evidence="5 7">
    <location>
        <position position="215"/>
    </location>
    <ligand>
        <name>FMN</name>
        <dbReference type="ChEBI" id="CHEBI:58210"/>
    </ligand>
</feature>
<evidence type="ECO:0000256" key="6">
    <source>
        <dbReference type="PIRSR" id="PIRSR000190-1"/>
    </source>
</evidence>
<dbReference type="Gene3D" id="2.30.110.10">
    <property type="entry name" value="Electron Transport, Fmn-binding Protein, Chain A"/>
    <property type="match status" value="1"/>
</dbReference>
<organism evidence="10">
    <name type="scientific">uncultured Nocardioidaceae bacterium</name>
    <dbReference type="NCBI Taxonomy" id="253824"/>
    <lineage>
        <taxon>Bacteria</taxon>
        <taxon>Bacillati</taxon>
        <taxon>Actinomycetota</taxon>
        <taxon>Actinomycetes</taxon>
        <taxon>Propionibacteriales</taxon>
        <taxon>Nocardioidaceae</taxon>
        <taxon>environmental samples</taxon>
    </lineage>
</organism>
<dbReference type="GO" id="GO:0004733">
    <property type="term" value="F:pyridoxamine phosphate oxidase activity"/>
    <property type="evidence" value="ECO:0007669"/>
    <property type="project" value="UniProtKB-UniRule"/>
</dbReference>
<evidence type="ECO:0000256" key="7">
    <source>
        <dbReference type="PIRSR" id="PIRSR000190-2"/>
    </source>
</evidence>
<dbReference type="InterPro" id="IPR019740">
    <property type="entry name" value="Pyridox_Oxase_CS"/>
</dbReference>
<keyword evidence="2 5" id="KW-0285">Flavoprotein</keyword>
<feature type="binding site" evidence="5 6">
    <location>
        <position position="153"/>
    </location>
    <ligand>
        <name>substrate</name>
    </ligand>
</feature>
<dbReference type="NCBIfam" id="TIGR00558">
    <property type="entry name" value="pdxH"/>
    <property type="match status" value="1"/>
</dbReference>
<keyword evidence="5" id="KW-0664">Pyridoxine biosynthesis</keyword>
<dbReference type="Pfam" id="PF10590">
    <property type="entry name" value="PNP_phzG_C"/>
    <property type="match status" value="1"/>
</dbReference>
<feature type="binding site" evidence="5 6">
    <location>
        <begin position="221"/>
        <end position="223"/>
    </location>
    <ligand>
        <name>substrate</name>
    </ligand>
</feature>
<comment type="subunit">
    <text evidence="5">Homodimer.</text>
</comment>
<comment type="catalytic activity">
    <reaction evidence="5">
        <text>pyridoxine 5'-phosphate + O2 = pyridoxal 5'-phosphate + H2O2</text>
        <dbReference type="Rhea" id="RHEA:15149"/>
        <dbReference type="ChEBI" id="CHEBI:15379"/>
        <dbReference type="ChEBI" id="CHEBI:16240"/>
        <dbReference type="ChEBI" id="CHEBI:58589"/>
        <dbReference type="ChEBI" id="CHEBI:597326"/>
        <dbReference type="EC" id="1.4.3.5"/>
    </reaction>
</comment>
<protein>
    <recommendedName>
        <fullName evidence="5">Pyridoxine/pyridoxamine 5'-phosphate oxidase</fullName>
        <ecNumber evidence="5">1.4.3.5</ecNumber>
    </recommendedName>
    <alternativeName>
        <fullName evidence="5">PNP/PMP oxidase</fullName>
        <shortName evidence="5">PNPOx</shortName>
    </alternativeName>
    <alternativeName>
        <fullName evidence="5">Pyridoxal 5'-phosphate synthase</fullName>
    </alternativeName>
</protein>
<feature type="binding site" evidence="6">
    <location>
        <begin position="38"/>
        <end position="41"/>
    </location>
    <ligand>
        <name>substrate</name>
    </ligand>
</feature>
<keyword evidence="3 5" id="KW-0288">FMN</keyword>
<feature type="binding site" evidence="5 7">
    <location>
        <position position="135"/>
    </location>
    <ligand>
        <name>FMN</name>
        <dbReference type="ChEBI" id="CHEBI:58210"/>
    </ligand>
</feature>
<dbReference type="GO" id="GO:0008615">
    <property type="term" value="P:pyridoxine biosynthetic process"/>
    <property type="evidence" value="ECO:0007669"/>
    <property type="project" value="UniProtKB-UniRule"/>
</dbReference>
<dbReference type="Pfam" id="PF01243">
    <property type="entry name" value="PNPOx_N"/>
    <property type="match status" value="1"/>
</dbReference>
<dbReference type="UniPathway" id="UPA01068">
    <property type="reaction ID" value="UER00304"/>
</dbReference>
<feature type="domain" description="Pyridoxamine 5'-phosphate oxidase N-terminal" evidence="8">
    <location>
        <begin position="64"/>
        <end position="187"/>
    </location>
</feature>
<dbReference type="NCBIfam" id="NF004231">
    <property type="entry name" value="PRK05679.1"/>
    <property type="match status" value="1"/>
</dbReference>
<accession>A0A6J4MJK3</accession>
<comment type="pathway">
    <text evidence="5">Cofactor metabolism; pyridoxal 5'-phosphate salvage; pyridoxal 5'-phosphate from pyridoxamine 5'-phosphate: step 1/1.</text>
</comment>
<sequence length="246" mass="27711">MSTGGILHQRGSGPSRPYCVTVRDTDPGTGRAKLAALREEYTRGGLDETDLEPDPFTMLHRWVDDAIAAALYDPTAMVLSTVAATGVPSSRMVLLKGLDDDGLVFYTNYSSRKGEELAGQGACAALFPWHPLQRQVRVEGHTTRLSDEENDAYFAHRPRESQLGAWASPQSRAVESREDLDRRYAEVSARFQDGAVPRPPYWGGFRIAVDTVEFWQGRRGRMHDRLRYRRVPTRPDRPWLVERLAP</sequence>